<feature type="domain" description="Rhodanese" evidence="1">
    <location>
        <begin position="32"/>
        <end position="119"/>
    </location>
</feature>
<dbReference type="SMART" id="SM00450">
    <property type="entry name" value="RHOD"/>
    <property type="match status" value="1"/>
</dbReference>
<comment type="caution">
    <text evidence="2">The sequence shown here is derived from an EMBL/GenBank/DDBJ whole genome shotgun (WGS) entry which is preliminary data.</text>
</comment>
<dbReference type="InterPro" id="IPR036873">
    <property type="entry name" value="Rhodanese-like_dom_sf"/>
</dbReference>
<keyword evidence="3" id="KW-1185">Reference proteome</keyword>
<organism evidence="2 3">
    <name type="scientific">Aphanothece cf. minutissima CCALA 015</name>
    <dbReference type="NCBI Taxonomy" id="2107695"/>
    <lineage>
        <taxon>Bacteria</taxon>
        <taxon>Bacillati</taxon>
        <taxon>Cyanobacteriota</taxon>
        <taxon>Cyanophyceae</taxon>
        <taxon>Oscillatoriophycideae</taxon>
        <taxon>Chroococcales</taxon>
        <taxon>Aphanothecaceae</taxon>
        <taxon>Aphanothece</taxon>
    </lineage>
</organism>
<dbReference type="PANTHER" id="PTHR43031">
    <property type="entry name" value="FAD-DEPENDENT OXIDOREDUCTASE"/>
    <property type="match status" value="1"/>
</dbReference>
<proteinExistence type="predicted"/>
<dbReference type="CDD" id="cd00158">
    <property type="entry name" value="RHOD"/>
    <property type="match status" value="1"/>
</dbReference>
<reference evidence="2 3" key="2">
    <citation type="submission" date="2018-03" db="EMBL/GenBank/DDBJ databases">
        <title>The ancient ancestry and fast evolution of plastids.</title>
        <authorList>
            <person name="Moore K.R."/>
            <person name="Magnabosco C."/>
            <person name="Momper L."/>
            <person name="Gold D.A."/>
            <person name="Bosak T."/>
            <person name="Fournier G.P."/>
        </authorList>
    </citation>
    <scope>NUCLEOTIDE SEQUENCE [LARGE SCALE GENOMIC DNA]</scope>
    <source>
        <strain evidence="2 3">CCALA 015</strain>
    </source>
</reference>
<dbReference type="PANTHER" id="PTHR43031:SF1">
    <property type="entry name" value="PYRIDINE NUCLEOTIDE-DISULPHIDE OXIDOREDUCTASE"/>
    <property type="match status" value="1"/>
</dbReference>
<dbReference type="PROSITE" id="PS50206">
    <property type="entry name" value="RHODANESE_3"/>
    <property type="match status" value="1"/>
</dbReference>
<dbReference type="PROSITE" id="PS00380">
    <property type="entry name" value="RHODANESE_1"/>
    <property type="match status" value="1"/>
</dbReference>
<dbReference type="RefSeq" id="WP_106222824.1">
    <property type="nucleotide sequence ID" value="NZ_PVWP01000012.1"/>
</dbReference>
<name>A0ABX5F420_9CHRO</name>
<evidence type="ECO:0000259" key="1">
    <source>
        <dbReference type="PROSITE" id="PS50206"/>
    </source>
</evidence>
<dbReference type="InterPro" id="IPR050229">
    <property type="entry name" value="GlpE_sulfurtransferase"/>
</dbReference>
<sequence>MSLLHGSDFLQRAAAARSQIRESDANGVKHLIADGATVIDVREPEEFESGHIPGAINVRASILSQEIPRILKDPSHSVVVVCAGGNRSALAALELQDLAYTAVASLQSGLRDWPDPLVRAVAAGR</sequence>
<dbReference type="InterPro" id="IPR001763">
    <property type="entry name" value="Rhodanese-like_dom"/>
</dbReference>
<reference evidence="2 3" key="1">
    <citation type="submission" date="2018-02" db="EMBL/GenBank/DDBJ databases">
        <authorList>
            <person name="Moore K."/>
            <person name="Momper L."/>
        </authorList>
    </citation>
    <scope>NUCLEOTIDE SEQUENCE [LARGE SCALE GENOMIC DNA]</scope>
    <source>
        <strain evidence="2 3">CCALA 015</strain>
    </source>
</reference>
<dbReference type="Proteomes" id="UP000238218">
    <property type="component" value="Unassembled WGS sequence"/>
</dbReference>
<evidence type="ECO:0000313" key="2">
    <source>
        <dbReference type="EMBL" id="PSB36057.1"/>
    </source>
</evidence>
<dbReference type="InterPro" id="IPR001307">
    <property type="entry name" value="Thiosulphate_STrfase_CS"/>
</dbReference>
<dbReference type="Pfam" id="PF00581">
    <property type="entry name" value="Rhodanese"/>
    <property type="match status" value="1"/>
</dbReference>
<accession>A0ABX5F420</accession>
<dbReference type="SUPFAM" id="SSF52821">
    <property type="entry name" value="Rhodanese/Cell cycle control phosphatase"/>
    <property type="match status" value="1"/>
</dbReference>
<gene>
    <name evidence="2" type="ORF">C7B81_14845</name>
</gene>
<protein>
    <submittedName>
        <fullName evidence="2">Sulfurtransferase</fullName>
    </submittedName>
</protein>
<dbReference type="EMBL" id="PVWP01000012">
    <property type="protein sequence ID" value="PSB36057.1"/>
    <property type="molecule type" value="Genomic_DNA"/>
</dbReference>
<evidence type="ECO:0000313" key="3">
    <source>
        <dbReference type="Proteomes" id="UP000238218"/>
    </source>
</evidence>
<dbReference type="Gene3D" id="3.40.250.10">
    <property type="entry name" value="Rhodanese-like domain"/>
    <property type="match status" value="1"/>
</dbReference>